<keyword evidence="2" id="KW-0238">DNA-binding</keyword>
<evidence type="ECO:0000259" key="5">
    <source>
        <dbReference type="Pfam" id="PF07022"/>
    </source>
</evidence>
<dbReference type="CDD" id="cd06529">
    <property type="entry name" value="S24_LexA-like"/>
    <property type="match status" value="1"/>
</dbReference>
<dbReference type="Pfam" id="PF00717">
    <property type="entry name" value="Peptidase_S24"/>
    <property type="match status" value="1"/>
</dbReference>
<dbReference type="GO" id="GO:0045892">
    <property type="term" value="P:negative regulation of DNA-templated transcription"/>
    <property type="evidence" value="ECO:0007669"/>
    <property type="project" value="InterPro"/>
</dbReference>
<organism evidence="6 7">
    <name type="scientific">Humidesulfovibrio mexicanus</name>
    <dbReference type="NCBI Taxonomy" id="147047"/>
    <lineage>
        <taxon>Bacteria</taxon>
        <taxon>Pseudomonadati</taxon>
        <taxon>Thermodesulfobacteriota</taxon>
        <taxon>Desulfovibrionia</taxon>
        <taxon>Desulfovibrionales</taxon>
        <taxon>Desulfovibrionaceae</taxon>
        <taxon>Humidesulfovibrio</taxon>
    </lineage>
</organism>
<dbReference type="InterPro" id="IPR036286">
    <property type="entry name" value="LexA/Signal_pep-like_sf"/>
</dbReference>
<reference evidence="6 7" key="1">
    <citation type="submission" date="2017-06" db="EMBL/GenBank/DDBJ databases">
        <authorList>
            <person name="Kim H.J."/>
            <person name="Triplett B.A."/>
        </authorList>
    </citation>
    <scope>NUCLEOTIDE SEQUENCE [LARGE SCALE GENOMIC DNA]</scope>
    <source>
        <strain evidence="6 7">DSM 13116</strain>
    </source>
</reference>
<evidence type="ECO:0000313" key="6">
    <source>
        <dbReference type="EMBL" id="SNR59335.1"/>
    </source>
</evidence>
<protein>
    <submittedName>
        <fullName evidence="6">Phage repressor protein C, contains Cro/C1-type HTH and peptisase s24 domains</fullName>
    </submittedName>
</protein>
<evidence type="ECO:0000313" key="7">
    <source>
        <dbReference type="Proteomes" id="UP000198324"/>
    </source>
</evidence>
<keyword evidence="3" id="KW-0804">Transcription</keyword>
<dbReference type="GO" id="GO:0003677">
    <property type="term" value="F:DNA binding"/>
    <property type="evidence" value="ECO:0007669"/>
    <property type="project" value="UniProtKB-KW"/>
</dbReference>
<evidence type="ECO:0000256" key="3">
    <source>
        <dbReference type="ARBA" id="ARBA00023163"/>
    </source>
</evidence>
<dbReference type="AlphaFoldDB" id="A0A238XK09"/>
<feature type="domain" description="Peptidase S24/S26A/S26B/S26C" evidence="4">
    <location>
        <begin position="129"/>
        <end position="234"/>
    </location>
</feature>
<dbReference type="EMBL" id="FZOC01000001">
    <property type="protein sequence ID" value="SNR59335.1"/>
    <property type="molecule type" value="Genomic_DNA"/>
</dbReference>
<gene>
    <name evidence="6" type="ORF">SAMN04488503_0220</name>
</gene>
<evidence type="ECO:0000256" key="1">
    <source>
        <dbReference type="ARBA" id="ARBA00023015"/>
    </source>
</evidence>
<proteinExistence type="predicted"/>
<dbReference type="Proteomes" id="UP000198324">
    <property type="component" value="Unassembled WGS sequence"/>
</dbReference>
<dbReference type="InterPro" id="IPR039418">
    <property type="entry name" value="LexA-like"/>
</dbReference>
<accession>A0A238XK09</accession>
<dbReference type="InterPro" id="IPR010982">
    <property type="entry name" value="Lambda_DNA-bd_dom_sf"/>
</dbReference>
<keyword evidence="1" id="KW-0805">Transcription regulation</keyword>
<dbReference type="Gene3D" id="2.10.109.10">
    <property type="entry name" value="Umud Fragment, subunit A"/>
    <property type="match status" value="1"/>
</dbReference>
<sequence length="241" mass="26625">MVAGSPTEGATAQEVLARLIQATDGKSASALARLLGVSSQAIYNAKRKSKIPLHWVHAVSDIAGVRPEWLLTGNGEERYSADAVRSFSEEELAVIEEYKSKKMDRFICIPMVEPLTESFSDALSPLFDKEQYAFNKDFLWRKGDPSRMVLMRVSGDSMEPIILDNDVTLIDMCQTTPLAGKLFAVAVGSLVYVKMIDAVPGGMILKSQNKAYPPLEIRADTGQSREMRILGRVVWIGRELT</sequence>
<dbReference type="Gene3D" id="1.10.260.40">
    <property type="entry name" value="lambda repressor-like DNA-binding domains"/>
    <property type="match status" value="1"/>
</dbReference>
<dbReference type="InterPro" id="IPR010744">
    <property type="entry name" value="Phage_CI_N"/>
</dbReference>
<dbReference type="PANTHER" id="PTHR40661:SF3">
    <property type="entry name" value="FELS-1 PROPHAGE TRANSCRIPTIONAL REGULATOR"/>
    <property type="match status" value="1"/>
</dbReference>
<evidence type="ECO:0000256" key="2">
    <source>
        <dbReference type="ARBA" id="ARBA00023125"/>
    </source>
</evidence>
<dbReference type="PANTHER" id="PTHR40661">
    <property type="match status" value="1"/>
</dbReference>
<dbReference type="Pfam" id="PF07022">
    <property type="entry name" value="Phage_CI_repr"/>
    <property type="match status" value="1"/>
</dbReference>
<name>A0A238XK09_9BACT</name>
<dbReference type="SUPFAM" id="SSF51306">
    <property type="entry name" value="LexA/Signal peptidase"/>
    <property type="match status" value="1"/>
</dbReference>
<feature type="domain" description="Bacteriophage CI repressor N-terminal" evidence="5">
    <location>
        <begin position="14"/>
        <end position="76"/>
    </location>
</feature>
<keyword evidence="7" id="KW-1185">Reference proteome</keyword>
<evidence type="ECO:0000259" key="4">
    <source>
        <dbReference type="Pfam" id="PF00717"/>
    </source>
</evidence>
<dbReference type="InterPro" id="IPR015927">
    <property type="entry name" value="Peptidase_S24_S26A/B/C"/>
</dbReference>